<dbReference type="AlphaFoldDB" id="A0A9N9X878"/>
<organism evidence="1 2">
    <name type="scientific">Diabrotica balteata</name>
    <name type="common">Banded cucumber beetle</name>
    <dbReference type="NCBI Taxonomy" id="107213"/>
    <lineage>
        <taxon>Eukaryota</taxon>
        <taxon>Metazoa</taxon>
        <taxon>Ecdysozoa</taxon>
        <taxon>Arthropoda</taxon>
        <taxon>Hexapoda</taxon>
        <taxon>Insecta</taxon>
        <taxon>Pterygota</taxon>
        <taxon>Neoptera</taxon>
        <taxon>Endopterygota</taxon>
        <taxon>Coleoptera</taxon>
        <taxon>Polyphaga</taxon>
        <taxon>Cucujiformia</taxon>
        <taxon>Chrysomeloidea</taxon>
        <taxon>Chrysomelidae</taxon>
        <taxon>Galerucinae</taxon>
        <taxon>Diabroticina</taxon>
        <taxon>Diabroticites</taxon>
        <taxon>Diabrotica</taxon>
    </lineage>
</organism>
<reference evidence="1" key="1">
    <citation type="submission" date="2022-01" db="EMBL/GenBank/DDBJ databases">
        <authorList>
            <person name="King R."/>
        </authorList>
    </citation>
    <scope>NUCLEOTIDE SEQUENCE</scope>
</reference>
<dbReference type="EMBL" id="OU898285">
    <property type="protein sequence ID" value="CAG9828781.1"/>
    <property type="molecule type" value="Genomic_DNA"/>
</dbReference>
<evidence type="ECO:0000313" key="2">
    <source>
        <dbReference type="Proteomes" id="UP001153709"/>
    </source>
</evidence>
<dbReference type="Proteomes" id="UP001153709">
    <property type="component" value="Chromosome 10"/>
</dbReference>
<gene>
    <name evidence="1" type="ORF">DIABBA_LOCUS2676</name>
</gene>
<name>A0A9N9X878_DIABA</name>
<proteinExistence type="predicted"/>
<evidence type="ECO:0000313" key="1">
    <source>
        <dbReference type="EMBL" id="CAG9828781.1"/>
    </source>
</evidence>
<protein>
    <submittedName>
        <fullName evidence="1">Uncharacterized protein</fullName>
    </submittedName>
</protein>
<accession>A0A9N9X878</accession>
<keyword evidence="2" id="KW-1185">Reference proteome</keyword>
<sequence>MEVKQEIGEETFKVEIEWNQLDDGLWDDLKKCEIKEESSRQNTHDTCDYLDSKKCPVIIKIEHENKIGENQKTEKG</sequence>